<reference evidence="4 5" key="1">
    <citation type="journal article" date="2014" name="Genome Biol. Evol.">
        <title>The secreted proteins of Achlya hypogyna and Thraustotheca clavata identify the ancestral oomycete secretome and reveal gene acquisitions by horizontal gene transfer.</title>
        <authorList>
            <person name="Misner I."/>
            <person name="Blouin N."/>
            <person name="Leonard G."/>
            <person name="Richards T.A."/>
            <person name="Lane C.E."/>
        </authorList>
    </citation>
    <scope>NUCLEOTIDE SEQUENCE [LARGE SCALE GENOMIC DNA]</scope>
    <source>
        <strain evidence="4 5">ATCC 48635</strain>
    </source>
</reference>
<accession>A0A1V9Z3G7</accession>
<keyword evidence="1" id="KW-0853">WD repeat</keyword>
<dbReference type="Proteomes" id="UP000243579">
    <property type="component" value="Unassembled WGS sequence"/>
</dbReference>
<comment type="caution">
    <text evidence="4">The sequence shown here is derived from an EMBL/GenBank/DDBJ whole genome shotgun (WGS) entry which is preliminary data.</text>
</comment>
<keyword evidence="3" id="KW-0175">Coiled coil</keyword>
<dbReference type="PANTHER" id="PTHR19857">
    <property type="entry name" value="MITOCHONDRIAL DIVISION PROTEIN 1-RELATED"/>
    <property type="match status" value="1"/>
</dbReference>
<keyword evidence="5" id="KW-1185">Reference proteome</keyword>
<dbReference type="InterPro" id="IPR001680">
    <property type="entry name" value="WD40_rpt"/>
</dbReference>
<dbReference type="InterPro" id="IPR036322">
    <property type="entry name" value="WD40_repeat_dom_sf"/>
</dbReference>
<dbReference type="OrthoDB" id="1932312at2759"/>
<feature type="coiled-coil region" evidence="3">
    <location>
        <begin position="5"/>
        <end position="64"/>
    </location>
</feature>
<dbReference type="EMBL" id="JNBR01000456">
    <property type="protein sequence ID" value="OQR92501.1"/>
    <property type="molecule type" value="Genomic_DNA"/>
</dbReference>
<sequence>MTSEVEKLAAALAAAQKELEDVRAEAAARIYALNEENDVLSEANEQLMQENARLRNELDALKAVETSMAALSVAEPAIPEDLLTPGSGAFTQLEVATIEQAHSLNMVSVSGHAYRAHIVASGAVDRCVKVHNWETKELLATFDAGAPVLALAFHPRQDVADYLLASCMDGRHFVLHFDGAALTPVQSFHDHNRQGNIRHAWLGEGFGFITAASDRAAHLYTASGPTGPFAIAKSYYFNGTIEALTVVPATAGNAERIVLAVRDDCYLHYIDCQTLEKTRLNMNTDGIEHVSYTILDLRVSPSAKYLLAATDANRHFVVAVGSNVVLRSFYGHKAGPYSQPRIVWHASERYVVSNNEGDGQLLVWSVASERLVAQFVAHEKIIRDISTVGGVVLTASYDRALKVWGDAA</sequence>
<dbReference type="AlphaFoldDB" id="A0A1V9Z3G7"/>
<dbReference type="InterPro" id="IPR015943">
    <property type="entry name" value="WD40/YVTN_repeat-like_dom_sf"/>
</dbReference>
<evidence type="ECO:0000256" key="1">
    <source>
        <dbReference type="ARBA" id="ARBA00022574"/>
    </source>
</evidence>
<keyword evidence="2" id="KW-0677">Repeat</keyword>
<organism evidence="4 5">
    <name type="scientific">Achlya hypogyna</name>
    <name type="common">Oomycete</name>
    <name type="synonym">Protoachlya hypogyna</name>
    <dbReference type="NCBI Taxonomy" id="1202772"/>
    <lineage>
        <taxon>Eukaryota</taxon>
        <taxon>Sar</taxon>
        <taxon>Stramenopiles</taxon>
        <taxon>Oomycota</taxon>
        <taxon>Saprolegniomycetes</taxon>
        <taxon>Saprolegniales</taxon>
        <taxon>Achlyaceae</taxon>
        <taxon>Achlya</taxon>
    </lineage>
</organism>
<dbReference type="Pfam" id="PF00400">
    <property type="entry name" value="WD40"/>
    <property type="match status" value="1"/>
</dbReference>
<dbReference type="PANTHER" id="PTHR19857:SF21">
    <property type="entry name" value="ANAPHASE-PROMOTING COMPLEX SUBUNIT 4 WD40 DOMAIN-CONTAINING PROTEIN"/>
    <property type="match status" value="1"/>
</dbReference>
<protein>
    <submittedName>
        <fullName evidence="4">Uncharacterized protein</fullName>
    </submittedName>
</protein>
<proteinExistence type="predicted"/>
<evidence type="ECO:0000256" key="3">
    <source>
        <dbReference type="SAM" id="Coils"/>
    </source>
</evidence>
<dbReference type="Gene3D" id="2.130.10.10">
    <property type="entry name" value="YVTN repeat-like/Quinoprotein amine dehydrogenase"/>
    <property type="match status" value="2"/>
</dbReference>
<dbReference type="SMART" id="SM00320">
    <property type="entry name" value="WD40"/>
    <property type="match status" value="5"/>
</dbReference>
<evidence type="ECO:0000313" key="4">
    <source>
        <dbReference type="EMBL" id="OQR92501.1"/>
    </source>
</evidence>
<dbReference type="SUPFAM" id="SSF50978">
    <property type="entry name" value="WD40 repeat-like"/>
    <property type="match status" value="1"/>
</dbReference>
<name>A0A1V9Z3G7_ACHHY</name>
<gene>
    <name evidence="4" type="ORF">ACHHYP_03658</name>
</gene>
<evidence type="ECO:0000256" key="2">
    <source>
        <dbReference type="ARBA" id="ARBA00022737"/>
    </source>
</evidence>
<evidence type="ECO:0000313" key="5">
    <source>
        <dbReference type="Proteomes" id="UP000243579"/>
    </source>
</evidence>
<dbReference type="InterPro" id="IPR051179">
    <property type="entry name" value="WD_repeat_multifunction"/>
</dbReference>